<accession>A0A8I0MYZ6</accession>
<keyword evidence="2" id="KW-1185">Reference proteome</keyword>
<dbReference type="EMBL" id="AQHF01000029">
    <property type="protein sequence ID" value="MBE0347937.1"/>
    <property type="molecule type" value="Genomic_DNA"/>
</dbReference>
<gene>
    <name evidence="1" type="ORF">PPEP_a4322</name>
</gene>
<name>A0A8I0MYZ6_9GAMM</name>
<protein>
    <submittedName>
        <fullName evidence="1">Uncharacterized protein</fullName>
    </submittedName>
</protein>
<sequence>MRFSFQIPHSKKNRRIAATGLTYMDALISIRFMDECG</sequence>
<organism evidence="1 2">
    <name type="scientific">Pseudoalteromonas peptidolytica F12-50-A1</name>
    <dbReference type="NCBI Taxonomy" id="1315280"/>
    <lineage>
        <taxon>Bacteria</taxon>
        <taxon>Pseudomonadati</taxon>
        <taxon>Pseudomonadota</taxon>
        <taxon>Gammaproteobacteria</taxon>
        <taxon>Alteromonadales</taxon>
        <taxon>Pseudoalteromonadaceae</taxon>
        <taxon>Pseudoalteromonas</taxon>
    </lineage>
</organism>
<comment type="caution">
    <text evidence="1">The sequence shown here is derived from an EMBL/GenBank/DDBJ whole genome shotgun (WGS) entry which is preliminary data.</text>
</comment>
<dbReference type="Proteomes" id="UP000660708">
    <property type="component" value="Unassembled WGS sequence"/>
</dbReference>
<reference evidence="1 2" key="1">
    <citation type="submission" date="2015-06" db="EMBL/GenBank/DDBJ databases">
        <title>Genome sequence of Pseudoalteromonas peptidolytica.</title>
        <authorList>
            <person name="Xie B.-B."/>
            <person name="Rong J.-C."/>
            <person name="Qin Q.-L."/>
            <person name="Zhang Y.-Z."/>
        </authorList>
    </citation>
    <scope>NUCLEOTIDE SEQUENCE [LARGE SCALE GENOMIC DNA]</scope>
    <source>
        <strain evidence="1 2">F12-50-A1</strain>
    </source>
</reference>
<evidence type="ECO:0000313" key="2">
    <source>
        <dbReference type="Proteomes" id="UP000660708"/>
    </source>
</evidence>
<evidence type="ECO:0000313" key="1">
    <source>
        <dbReference type="EMBL" id="MBE0347937.1"/>
    </source>
</evidence>
<proteinExistence type="predicted"/>
<dbReference type="AlphaFoldDB" id="A0A8I0MYZ6"/>